<dbReference type="SUPFAM" id="SSF47364">
    <property type="entry name" value="Domain of the SRP/SRP receptor G-proteins"/>
    <property type="match status" value="1"/>
</dbReference>
<evidence type="ECO:0000256" key="6">
    <source>
        <dbReference type="ARBA" id="ARBA00023134"/>
    </source>
</evidence>
<evidence type="ECO:0000256" key="2">
    <source>
        <dbReference type="ARBA" id="ARBA00022475"/>
    </source>
</evidence>
<dbReference type="GO" id="GO:0005737">
    <property type="term" value="C:cytoplasm"/>
    <property type="evidence" value="ECO:0007669"/>
    <property type="project" value="UniProtKB-SubCell"/>
</dbReference>
<dbReference type="PATRIC" id="fig|713887.8.peg.826"/>
<dbReference type="GO" id="GO:0005886">
    <property type="term" value="C:plasma membrane"/>
    <property type="evidence" value="ECO:0007669"/>
    <property type="project" value="UniProtKB-SubCell"/>
</dbReference>
<dbReference type="EMBL" id="CP001842">
    <property type="protein sequence ID" value="ADB95571.1"/>
    <property type="molecule type" value="Genomic_DNA"/>
</dbReference>
<dbReference type="GO" id="GO:0005047">
    <property type="term" value="F:signal recognition particle binding"/>
    <property type="evidence" value="ECO:0007669"/>
    <property type="project" value="TreeGrafter"/>
</dbReference>
<dbReference type="Gene3D" id="3.40.50.300">
    <property type="entry name" value="P-loop containing nucleotide triphosphate hydrolases"/>
    <property type="match status" value="1"/>
</dbReference>
<dbReference type="InterPro" id="IPR004390">
    <property type="entry name" value="SR_rcpt_FtsY"/>
</dbReference>
<dbReference type="AlphaFoldDB" id="D3EQ21"/>
<feature type="binding site" evidence="10">
    <location>
        <begin position="321"/>
        <end position="325"/>
    </location>
    <ligand>
        <name>GTP</name>
        <dbReference type="ChEBI" id="CHEBI:37565"/>
    </ligand>
</feature>
<evidence type="ECO:0000256" key="4">
    <source>
        <dbReference type="ARBA" id="ARBA00022741"/>
    </source>
</evidence>
<dbReference type="HOGENOM" id="CLU_009301_5_2_3"/>
<dbReference type="SMART" id="SM00382">
    <property type="entry name" value="AAA"/>
    <property type="match status" value="1"/>
</dbReference>
<name>D3EQ21_ATETH</name>
<dbReference type="InterPro" id="IPR013822">
    <property type="entry name" value="Signal_recog_particl_SRP54_hlx"/>
</dbReference>
<evidence type="ECO:0000313" key="13">
    <source>
        <dbReference type="EMBL" id="ADB95571.1"/>
    </source>
</evidence>
<dbReference type="Pfam" id="PF00448">
    <property type="entry name" value="SRP54"/>
    <property type="match status" value="1"/>
</dbReference>
<accession>D3EQ21</accession>
<dbReference type="InterPro" id="IPR000897">
    <property type="entry name" value="SRP54_GTPase_dom"/>
</dbReference>
<proteinExistence type="inferred from homology"/>
<keyword evidence="5 10" id="KW-0378">Hydrolase</keyword>
<feature type="compositionally biased region" description="Low complexity" evidence="11">
    <location>
        <begin position="53"/>
        <end position="67"/>
    </location>
</feature>
<dbReference type="PANTHER" id="PTHR43134">
    <property type="entry name" value="SIGNAL RECOGNITION PARTICLE RECEPTOR SUBUNIT ALPHA"/>
    <property type="match status" value="1"/>
</dbReference>
<feature type="region of interest" description="Disordered" evidence="11">
    <location>
        <begin position="52"/>
        <end position="73"/>
    </location>
</feature>
<dbReference type="Gene3D" id="1.20.120.140">
    <property type="entry name" value="Signal recognition particle SRP54, nucleotide-binding domain"/>
    <property type="match status" value="1"/>
</dbReference>
<organism evidence="14">
    <name type="scientific">Atelocyanobacterium thalassa (isolate ALOHA)</name>
    <dbReference type="NCBI Taxonomy" id="1453429"/>
    <lineage>
        <taxon>Bacteria</taxon>
        <taxon>Bacillati</taxon>
        <taxon>Cyanobacteriota</taxon>
        <taxon>Cyanophyceae</taxon>
        <taxon>Oscillatoriophycideae</taxon>
        <taxon>Chroococcales</taxon>
        <taxon>Aphanothecaceae</taxon>
        <taxon>Candidatus Atelocyanobacterium</taxon>
        <taxon>Candidatus Atelocyanobacterium thalassae</taxon>
    </lineage>
</organism>
<feature type="binding site" evidence="10">
    <location>
        <begin position="238"/>
        <end position="245"/>
    </location>
    <ligand>
        <name>GTP</name>
        <dbReference type="ChEBI" id="CHEBI:37565"/>
    </ligand>
</feature>
<keyword evidence="10" id="KW-0997">Cell inner membrane</keyword>
<dbReference type="STRING" id="1453429.UCYN_08870"/>
<feature type="domain" description="SRP54-type proteins GTP-binding" evidence="12">
    <location>
        <begin position="407"/>
        <end position="420"/>
    </location>
</feature>
<dbReference type="InterPro" id="IPR003593">
    <property type="entry name" value="AAA+_ATPase"/>
</dbReference>
<comment type="function">
    <text evidence="10">Involved in targeting and insertion of nascent membrane proteins into the cytoplasmic membrane. Acts as a receptor for the complex formed by the signal recognition particle (SRP) and the ribosome-nascent chain (RNC).</text>
</comment>
<sequence>MSNWPNDQSHSENKNISQEYYISWAQKAYKHIQEEKIIDKLDDAKINATETVNSSSVNISNSANESSTNTPTWMQKSNRLEALKENATELTTANSEISVEFDKEFVWSAKILADQGRKPEDITEDEIQWLKSLHKGLSKTRRGLLNQLKLVLGQGPLSENAILEIETILLQADIGINATDYIVTTLQNKLLEESLPSEKAIEYLKTILCDILNSPLKQAYDSEILVKKEVLNIWLLTGVNGAGKTTTIGKLAYLAQQCGHSCIIAAADTFRAAAVEQVKIWGEKTNTPIISNSGKNTDPAAVVYDGLMAAQARNVDLLLVDTAGRLQNKTNLMEELAKIRRVIDKKAKNNVHIESLLVIDATLGQNGLRQTELFSEAAHLTGVILTKLDGSSKGGIALAITQQFGLPIRFIGVGENMKDLKPFSSHEFVEALLDE</sequence>
<dbReference type="SMART" id="SM00963">
    <property type="entry name" value="SRP54_N"/>
    <property type="match status" value="1"/>
</dbReference>
<dbReference type="Proteomes" id="UP000001405">
    <property type="component" value="Chromosome"/>
</dbReference>
<dbReference type="KEGG" id="cyu:UCYN_08870"/>
<protein>
    <recommendedName>
        <fullName evidence="10">Signal recognition particle receptor FtsY</fullName>
        <shortName evidence="10">SRP receptor</shortName>
        <ecNumber evidence="10">3.6.5.4</ecNumber>
    </recommendedName>
</protein>
<dbReference type="OrthoDB" id="9804720at2"/>
<evidence type="ECO:0000256" key="8">
    <source>
        <dbReference type="ARBA" id="ARBA00023170"/>
    </source>
</evidence>
<evidence type="ECO:0000256" key="11">
    <source>
        <dbReference type="SAM" id="MobiDB-lite"/>
    </source>
</evidence>
<evidence type="ECO:0000256" key="10">
    <source>
        <dbReference type="HAMAP-Rule" id="MF_00920"/>
    </source>
</evidence>
<dbReference type="PANTHER" id="PTHR43134:SF1">
    <property type="entry name" value="SIGNAL RECOGNITION PARTICLE RECEPTOR SUBUNIT ALPHA"/>
    <property type="match status" value="1"/>
</dbReference>
<dbReference type="NCBIfam" id="TIGR00064">
    <property type="entry name" value="ftsY"/>
    <property type="match status" value="1"/>
</dbReference>
<dbReference type="Pfam" id="PF02881">
    <property type="entry name" value="SRP54_N"/>
    <property type="match status" value="1"/>
</dbReference>
<keyword evidence="4 10" id="KW-0547">Nucleotide-binding</keyword>
<keyword evidence="7 10" id="KW-0472">Membrane</keyword>
<dbReference type="PROSITE" id="PS00300">
    <property type="entry name" value="SRP54"/>
    <property type="match status" value="1"/>
</dbReference>
<dbReference type="InterPro" id="IPR027417">
    <property type="entry name" value="P-loop_NTPase"/>
</dbReference>
<dbReference type="FunFam" id="3.40.50.300:FF:000053">
    <property type="entry name" value="Signal recognition particle receptor FtsY"/>
    <property type="match status" value="1"/>
</dbReference>
<dbReference type="SUPFAM" id="SSF52540">
    <property type="entry name" value="P-loop containing nucleoside triphosphate hydrolases"/>
    <property type="match status" value="1"/>
</dbReference>
<dbReference type="GO" id="GO:0003924">
    <property type="term" value="F:GTPase activity"/>
    <property type="evidence" value="ECO:0007669"/>
    <property type="project" value="UniProtKB-UniRule"/>
</dbReference>
<feature type="binding site" evidence="10">
    <location>
        <begin position="386"/>
        <end position="389"/>
    </location>
    <ligand>
        <name>GTP</name>
        <dbReference type="ChEBI" id="CHEBI:37565"/>
    </ligand>
</feature>
<comment type="similarity">
    <text evidence="10">Belongs to the GTP-binding SRP family. FtsY subfamily.</text>
</comment>
<evidence type="ECO:0000313" key="14">
    <source>
        <dbReference type="Proteomes" id="UP000001405"/>
    </source>
</evidence>
<comment type="subcellular location">
    <subcellularLocation>
        <location evidence="10">Cell inner membrane</location>
        <topology evidence="10">Peripheral membrane protein</topology>
        <orientation evidence="10">Cytoplasmic side</orientation>
    </subcellularLocation>
    <subcellularLocation>
        <location evidence="10">Cytoplasm</location>
    </subcellularLocation>
    <subcellularLocation>
        <location evidence="1">Cell membrane</location>
        <topology evidence="1">Peripheral membrane protein</topology>
        <orientation evidence="1">Cytoplasmic side</orientation>
    </subcellularLocation>
</comment>
<evidence type="ECO:0000256" key="3">
    <source>
        <dbReference type="ARBA" id="ARBA00022490"/>
    </source>
</evidence>
<dbReference type="HAMAP" id="MF_00920">
    <property type="entry name" value="FtsY"/>
    <property type="match status" value="1"/>
</dbReference>
<reference evidence="13 14" key="1">
    <citation type="journal article" date="2010" name="Nature">
        <title>Metabolic streamlining in an open-ocean nitrogen-fixing cyanobacterium.</title>
        <authorList>
            <person name="Tripp H.J."/>
            <person name="Bench S.R."/>
            <person name="Turk K.A."/>
            <person name="Foster R.A."/>
            <person name="Desany B.A."/>
            <person name="Niazi F."/>
            <person name="Affourtit J.P."/>
            <person name="Zehr J.P."/>
        </authorList>
    </citation>
    <scope>NUCLEOTIDE SEQUENCE [LARGE SCALE GENOMIC DNA]</scope>
    <source>
        <strain evidence="14">ALOHA</strain>
    </source>
</reference>
<dbReference type="SMART" id="SM00962">
    <property type="entry name" value="SRP54"/>
    <property type="match status" value="1"/>
</dbReference>
<keyword evidence="14" id="KW-1185">Reference proteome</keyword>
<evidence type="ECO:0000256" key="1">
    <source>
        <dbReference type="ARBA" id="ARBA00004413"/>
    </source>
</evidence>
<dbReference type="EC" id="3.6.5.4" evidence="10"/>
<evidence type="ECO:0000256" key="5">
    <source>
        <dbReference type="ARBA" id="ARBA00022801"/>
    </source>
</evidence>
<dbReference type="RefSeq" id="WP_012954258.1">
    <property type="nucleotide sequence ID" value="NC_013771.1"/>
</dbReference>
<keyword evidence="8 10" id="KW-0675">Receptor</keyword>
<dbReference type="GO" id="GO:0006614">
    <property type="term" value="P:SRP-dependent cotranslational protein targeting to membrane"/>
    <property type="evidence" value="ECO:0007669"/>
    <property type="project" value="InterPro"/>
</dbReference>
<dbReference type="InterPro" id="IPR036225">
    <property type="entry name" value="SRP/SRP_N"/>
</dbReference>
<comment type="catalytic activity">
    <reaction evidence="9 10">
        <text>GTP + H2O = GDP + phosphate + H(+)</text>
        <dbReference type="Rhea" id="RHEA:19669"/>
        <dbReference type="ChEBI" id="CHEBI:15377"/>
        <dbReference type="ChEBI" id="CHEBI:15378"/>
        <dbReference type="ChEBI" id="CHEBI:37565"/>
        <dbReference type="ChEBI" id="CHEBI:43474"/>
        <dbReference type="ChEBI" id="CHEBI:58189"/>
        <dbReference type="EC" id="3.6.5.4"/>
    </reaction>
</comment>
<comment type="subunit">
    <text evidence="10">Part of the signal recognition particle protein translocation system, which is composed of SRP and FtsY.</text>
</comment>
<keyword evidence="2 10" id="KW-1003">Cell membrane</keyword>
<evidence type="ECO:0000256" key="9">
    <source>
        <dbReference type="ARBA" id="ARBA00048027"/>
    </source>
</evidence>
<evidence type="ECO:0000259" key="12">
    <source>
        <dbReference type="PROSITE" id="PS00300"/>
    </source>
</evidence>
<evidence type="ECO:0000256" key="7">
    <source>
        <dbReference type="ARBA" id="ARBA00023136"/>
    </source>
</evidence>
<dbReference type="GO" id="GO:0005525">
    <property type="term" value="F:GTP binding"/>
    <property type="evidence" value="ECO:0007669"/>
    <property type="project" value="UniProtKB-UniRule"/>
</dbReference>
<keyword evidence="6 10" id="KW-0342">GTP-binding</keyword>
<keyword evidence="3 10" id="KW-0963">Cytoplasm</keyword>
<dbReference type="InterPro" id="IPR042101">
    <property type="entry name" value="SRP54_N_sf"/>
</dbReference>
<gene>
    <name evidence="10" type="primary">ftsY</name>
    <name evidence="13" type="ordered locus">UCYN_08870</name>
</gene>